<evidence type="ECO:0000259" key="2">
    <source>
        <dbReference type="PROSITE" id="PS50004"/>
    </source>
</evidence>
<feature type="domain" description="C2" evidence="2">
    <location>
        <begin position="13"/>
        <end position="152"/>
    </location>
</feature>
<dbReference type="Gene3D" id="2.60.40.150">
    <property type="entry name" value="C2 domain"/>
    <property type="match status" value="1"/>
</dbReference>
<evidence type="ECO:0000313" key="3">
    <source>
        <dbReference type="EMBL" id="CAE7674584.1"/>
    </source>
</evidence>
<feature type="compositionally biased region" description="Basic and acidic residues" evidence="1">
    <location>
        <begin position="1"/>
        <end position="16"/>
    </location>
</feature>
<dbReference type="OrthoDB" id="8954335at2759"/>
<dbReference type="AlphaFoldDB" id="A0A812WE87"/>
<dbReference type="Pfam" id="PF00168">
    <property type="entry name" value="C2"/>
    <property type="match status" value="1"/>
</dbReference>
<dbReference type="Proteomes" id="UP000601435">
    <property type="component" value="Unassembled WGS sequence"/>
</dbReference>
<dbReference type="PANTHER" id="PTHR10774">
    <property type="entry name" value="EXTENDED SYNAPTOTAGMIN-RELATED"/>
    <property type="match status" value="1"/>
</dbReference>
<dbReference type="InterPro" id="IPR035892">
    <property type="entry name" value="C2_domain_sf"/>
</dbReference>
<dbReference type="PROSITE" id="PS50004">
    <property type="entry name" value="C2"/>
    <property type="match status" value="1"/>
</dbReference>
<dbReference type="CDD" id="cd00030">
    <property type="entry name" value="C2"/>
    <property type="match status" value="1"/>
</dbReference>
<evidence type="ECO:0000313" key="4">
    <source>
        <dbReference type="Proteomes" id="UP000601435"/>
    </source>
</evidence>
<dbReference type="EMBL" id="CAJNJA010033097">
    <property type="protein sequence ID" value="CAE7674584.1"/>
    <property type="molecule type" value="Genomic_DNA"/>
</dbReference>
<keyword evidence="4" id="KW-1185">Reference proteome</keyword>
<dbReference type="SMART" id="SM00239">
    <property type="entry name" value="C2"/>
    <property type="match status" value="1"/>
</dbReference>
<dbReference type="InterPro" id="IPR000008">
    <property type="entry name" value="C2_dom"/>
</dbReference>
<accession>A0A812WE87</accession>
<feature type="region of interest" description="Disordered" evidence="1">
    <location>
        <begin position="1"/>
        <end position="25"/>
    </location>
</feature>
<gene>
    <name evidence="3" type="primary">ML5</name>
    <name evidence="3" type="ORF">SNEC2469_LOCUS19338</name>
</gene>
<sequence>MPRAHGEEPEASEAPRPDSSGSPRRHYHKVKLEIEVVKASSIPDATYFASCDPYVVVSIVDGDPLQDPRALSGYQEWRALHEQWSGQTKVIEGTRDPQFRARFRAEVRNREKTHIHFRLLDQDSISHADRDIGQAAVPLRDILDDSWAAVRGLALRPMDRKNSQAWAAIHKTRLHVAINFEGILGKVKTEDAMQRAVAVASTFTKSGRTGRSPRRQKEGGGLLDMFGADT</sequence>
<protein>
    <submittedName>
        <fullName evidence="3">ML5 protein</fullName>
    </submittedName>
</protein>
<dbReference type="GO" id="GO:0005783">
    <property type="term" value="C:endoplasmic reticulum"/>
    <property type="evidence" value="ECO:0007669"/>
    <property type="project" value="TreeGrafter"/>
</dbReference>
<dbReference type="PANTHER" id="PTHR10774:SF190">
    <property type="entry name" value="C2 CALCIUM_LIPID-BINDING ENDONUCLEASE_EXONUCLEASE_PHOSPHATASE-RELATED"/>
    <property type="match status" value="1"/>
</dbReference>
<dbReference type="InterPro" id="IPR045050">
    <property type="entry name" value="Synaptotagmin_plant"/>
</dbReference>
<organism evidence="3 4">
    <name type="scientific">Symbiodinium necroappetens</name>
    <dbReference type="NCBI Taxonomy" id="1628268"/>
    <lineage>
        <taxon>Eukaryota</taxon>
        <taxon>Sar</taxon>
        <taxon>Alveolata</taxon>
        <taxon>Dinophyceae</taxon>
        <taxon>Suessiales</taxon>
        <taxon>Symbiodiniaceae</taxon>
        <taxon>Symbiodinium</taxon>
    </lineage>
</organism>
<dbReference type="GO" id="GO:0008289">
    <property type="term" value="F:lipid binding"/>
    <property type="evidence" value="ECO:0007669"/>
    <property type="project" value="InterPro"/>
</dbReference>
<feature type="region of interest" description="Disordered" evidence="1">
    <location>
        <begin position="204"/>
        <end position="230"/>
    </location>
</feature>
<proteinExistence type="predicted"/>
<name>A0A812WE87_9DINO</name>
<dbReference type="SUPFAM" id="SSF49562">
    <property type="entry name" value="C2 domain (Calcium/lipid-binding domain, CaLB)"/>
    <property type="match status" value="1"/>
</dbReference>
<evidence type="ECO:0000256" key="1">
    <source>
        <dbReference type="SAM" id="MobiDB-lite"/>
    </source>
</evidence>
<reference evidence="3" key="1">
    <citation type="submission" date="2021-02" db="EMBL/GenBank/DDBJ databases">
        <authorList>
            <person name="Dougan E. K."/>
            <person name="Rhodes N."/>
            <person name="Thang M."/>
            <person name="Chan C."/>
        </authorList>
    </citation>
    <scope>NUCLEOTIDE SEQUENCE</scope>
</reference>
<comment type="caution">
    <text evidence="3">The sequence shown here is derived from an EMBL/GenBank/DDBJ whole genome shotgun (WGS) entry which is preliminary data.</text>
</comment>